<evidence type="ECO:0000259" key="4">
    <source>
        <dbReference type="PROSITE" id="PS50076"/>
    </source>
</evidence>
<evidence type="ECO:0000256" key="2">
    <source>
        <dbReference type="ARBA" id="ARBA00022771"/>
    </source>
</evidence>
<feature type="domain" description="J" evidence="4">
    <location>
        <begin position="5"/>
        <end position="70"/>
    </location>
</feature>
<dbReference type="GO" id="GO:0051082">
    <property type="term" value="F:unfolded protein binding"/>
    <property type="evidence" value="ECO:0007669"/>
    <property type="project" value="InterPro"/>
</dbReference>
<keyword evidence="2" id="KW-0863">Zinc-finger</keyword>
<dbReference type="Pfam" id="PF01556">
    <property type="entry name" value="DnaJ_C"/>
    <property type="match status" value="1"/>
</dbReference>
<name>A0AAW9RQ96_9BACT</name>
<dbReference type="CDD" id="cd06257">
    <property type="entry name" value="DnaJ"/>
    <property type="match status" value="1"/>
</dbReference>
<dbReference type="InterPro" id="IPR036869">
    <property type="entry name" value="J_dom_sf"/>
</dbReference>
<proteinExistence type="predicted"/>
<evidence type="ECO:0000256" key="1">
    <source>
        <dbReference type="ARBA" id="ARBA00022737"/>
    </source>
</evidence>
<dbReference type="Pfam" id="PF00226">
    <property type="entry name" value="DnaJ"/>
    <property type="match status" value="1"/>
</dbReference>
<keyword evidence="1" id="KW-0677">Repeat</keyword>
<reference evidence="5 6" key="1">
    <citation type="submission" date="2024-04" db="EMBL/GenBank/DDBJ databases">
        <title>Novel genus in family Flammeovirgaceae.</title>
        <authorList>
            <person name="Nguyen T.H."/>
            <person name="Vuong T.Q."/>
            <person name="Le H."/>
            <person name="Kim S.-G."/>
        </authorList>
    </citation>
    <scope>NUCLEOTIDE SEQUENCE [LARGE SCALE GENOMIC DNA]</scope>
    <source>
        <strain evidence="5 6">JCM 23209</strain>
    </source>
</reference>
<organism evidence="5 6">
    <name type="scientific">Rapidithrix thailandica</name>
    <dbReference type="NCBI Taxonomy" id="413964"/>
    <lineage>
        <taxon>Bacteria</taxon>
        <taxon>Pseudomonadati</taxon>
        <taxon>Bacteroidota</taxon>
        <taxon>Cytophagia</taxon>
        <taxon>Cytophagales</taxon>
        <taxon>Flammeovirgaceae</taxon>
        <taxon>Rapidithrix</taxon>
    </lineage>
</organism>
<dbReference type="Gene3D" id="2.60.260.20">
    <property type="entry name" value="Urease metallochaperone UreE, N-terminal domain"/>
    <property type="match status" value="2"/>
</dbReference>
<dbReference type="PROSITE" id="PS50076">
    <property type="entry name" value="DNAJ_2"/>
    <property type="match status" value="1"/>
</dbReference>
<dbReference type="Proteomes" id="UP001403385">
    <property type="component" value="Unassembled WGS sequence"/>
</dbReference>
<evidence type="ECO:0000256" key="3">
    <source>
        <dbReference type="ARBA" id="ARBA00023186"/>
    </source>
</evidence>
<evidence type="ECO:0000313" key="5">
    <source>
        <dbReference type="EMBL" id="MEN7547077.1"/>
    </source>
</evidence>
<dbReference type="FunFam" id="2.60.260.20:FF:000013">
    <property type="entry name" value="DnaJ subfamily B member 11"/>
    <property type="match status" value="1"/>
</dbReference>
<keyword evidence="2" id="KW-0479">Metal-binding</keyword>
<dbReference type="AlphaFoldDB" id="A0AAW9RQ96"/>
<dbReference type="Gene3D" id="1.10.287.110">
    <property type="entry name" value="DnaJ domain"/>
    <property type="match status" value="1"/>
</dbReference>
<dbReference type="SUPFAM" id="SSF46565">
    <property type="entry name" value="Chaperone J-domain"/>
    <property type="match status" value="1"/>
</dbReference>
<dbReference type="RefSeq" id="WP_346819864.1">
    <property type="nucleotide sequence ID" value="NZ_JBDKWZ010000002.1"/>
</dbReference>
<dbReference type="InterPro" id="IPR018253">
    <property type="entry name" value="DnaJ_domain_CS"/>
</dbReference>
<dbReference type="SMART" id="SM00271">
    <property type="entry name" value="DnaJ"/>
    <property type="match status" value="1"/>
</dbReference>
<dbReference type="PANTHER" id="PTHR43096:SF52">
    <property type="entry name" value="DNAJ HOMOLOG 1, MITOCHONDRIAL-RELATED"/>
    <property type="match status" value="1"/>
</dbReference>
<keyword evidence="3" id="KW-0143">Chaperone</keyword>
<keyword evidence="6" id="KW-1185">Reference proteome</keyword>
<comment type="caution">
    <text evidence="5">The sequence shown here is derived from an EMBL/GenBank/DDBJ whole genome shotgun (WGS) entry which is preliminary data.</text>
</comment>
<dbReference type="InterPro" id="IPR008971">
    <property type="entry name" value="HSP40/DnaJ_pept-bd"/>
</dbReference>
<dbReference type="EMBL" id="JBDKWZ010000002">
    <property type="protein sequence ID" value="MEN7547077.1"/>
    <property type="molecule type" value="Genomic_DNA"/>
</dbReference>
<evidence type="ECO:0000313" key="6">
    <source>
        <dbReference type="Proteomes" id="UP001403385"/>
    </source>
</evidence>
<dbReference type="SUPFAM" id="SSF49493">
    <property type="entry name" value="HSP40/DnaJ peptide-binding domain"/>
    <property type="match status" value="2"/>
</dbReference>
<dbReference type="GO" id="GO:0042026">
    <property type="term" value="P:protein refolding"/>
    <property type="evidence" value="ECO:0007669"/>
    <property type="project" value="TreeGrafter"/>
</dbReference>
<dbReference type="PROSITE" id="PS00636">
    <property type="entry name" value="DNAJ_1"/>
    <property type="match status" value="1"/>
</dbReference>
<keyword evidence="2" id="KW-0862">Zinc</keyword>
<dbReference type="InterPro" id="IPR001623">
    <property type="entry name" value="DnaJ_domain"/>
</dbReference>
<sequence length="307" mass="33936">MDYKDYYKILGVNKNASKEEIKKAYRKLAVKYHPDKNQDNKAAESKFKDITEAYEVLGDEQKRKKYDMLGANWKQFENAGGGYEWSSPFGGGQAGSGGGFEDLFGGGFSDFFQQFFGGGDGRQQQRGRTAGVPGNDYETTSELHLNEVYLGTSHILNINGDRLRVKFKPGIKDGERLRIRGKGAPGINGGPAGDLYIKVKVQPHPGFQRQGDDLQVTVKVDLYTAVLGGKIAIPSLKGSMQVNLPKGSQNGKKIRLKGLGLPNYKDNSVKGDLYANIEVLIPKNLSPEEEELFKQLAALQKHKFQQV</sequence>
<dbReference type="FunFam" id="1.10.287.110:FF:000034">
    <property type="entry name" value="Chaperone protein DnaJ"/>
    <property type="match status" value="1"/>
</dbReference>
<dbReference type="InterPro" id="IPR002939">
    <property type="entry name" value="DnaJ_C"/>
</dbReference>
<dbReference type="PANTHER" id="PTHR43096">
    <property type="entry name" value="DNAJ HOMOLOG 1, MITOCHONDRIAL-RELATED"/>
    <property type="match status" value="1"/>
</dbReference>
<dbReference type="GO" id="GO:0005737">
    <property type="term" value="C:cytoplasm"/>
    <property type="evidence" value="ECO:0007669"/>
    <property type="project" value="TreeGrafter"/>
</dbReference>
<dbReference type="CDD" id="cd10747">
    <property type="entry name" value="DnaJ_C"/>
    <property type="match status" value="1"/>
</dbReference>
<accession>A0AAW9RQ96</accession>
<protein>
    <submittedName>
        <fullName evidence="5">J domain-containing protein</fullName>
    </submittedName>
</protein>
<dbReference type="PRINTS" id="PR00625">
    <property type="entry name" value="JDOMAIN"/>
</dbReference>
<dbReference type="GO" id="GO:0008270">
    <property type="term" value="F:zinc ion binding"/>
    <property type="evidence" value="ECO:0007669"/>
    <property type="project" value="UniProtKB-KW"/>
</dbReference>
<gene>
    <name evidence="5" type="ORF">AAG747_04115</name>
</gene>